<keyword evidence="11" id="KW-0269">Exonuclease</keyword>
<evidence type="ECO:0000313" key="25">
    <source>
        <dbReference type="EMBL" id="GAA4752009.1"/>
    </source>
</evidence>
<evidence type="ECO:0000256" key="16">
    <source>
        <dbReference type="ARBA" id="ARBA00023204"/>
    </source>
</evidence>
<keyword evidence="18" id="KW-0511">Multifunctional enzyme</keyword>
<dbReference type="RefSeq" id="WP_345313643.1">
    <property type="nucleotide sequence ID" value="NZ_BAABIE010000010.1"/>
</dbReference>
<protein>
    <recommendedName>
        <fullName evidence="2">DNA ligase (ATP)</fullName>
        <ecNumber evidence="2">6.5.1.1</ecNumber>
    </recommendedName>
    <alternativeName>
        <fullName evidence="19">NHEJ DNA polymerase</fullName>
    </alternativeName>
</protein>
<evidence type="ECO:0000313" key="26">
    <source>
        <dbReference type="Proteomes" id="UP001500822"/>
    </source>
</evidence>
<keyword evidence="6" id="KW-0540">Nuclease</keyword>
<evidence type="ECO:0000256" key="14">
    <source>
        <dbReference type="ARBA" id="ARBA00023125"/>
    </source>
</evidence>
<dbReference type="Gene3D" id="2.40.50.140">
    <property type="entry name" value="Nucleic acid-binding proteins"/>
    <property type="match status" value="1"/>
</dbReference>
<dbReference type="Gene3D" id="3.30.470.30">
    <property type="entry name" value="DNA ligase/mRNA capping enzyme"/>
    <property type="match status" value="1"/>
</dbReference>
<dbReference type="Proteomes" id="UP001500822">
    <property type="component" value="Unassembled WGS sequence"/>
</dbReference>
<evidence type="ECO:0000256" key="20">
    <source>
        <dbReference type="ARBA" id="ARBA00034003"/>
    </source>
</evidence>
<dbReference type="PROSITE" id="PS50160">
    <property type="entry name" value="DNA_LIGASE_A3"/>
    <property type="match status" value="1"/>
</dbReference>
<dbReference type="Gene3D" id="3.90.920.10">
    <property type="entry name" value="DNA primase, PRIM domain"/>
    <property type="match status" value="1"/>
</dbReference>
<keyword evidence="8" id="KW-0547">Nucleotide-binding</keyword>
<dbReference type="InterPro" id="IPR012309">
    <property type="entry name" value="DNA_ligase_ATP-dep_C"/>
</dbReference>
<feature type="domain" description="ATP-dependent DNA ligase family profile" evidence="24">
    <location>
        <begin position="409"/>
        <end position="527"/>
    </location>
</feature>
<keyword evidence="12" id="KW-0067">ATP-binding</keyword>
<organism evidence="25 26">
    <name type="scientific">Gordonia alkaliphila</name>
    <dbReference type="NCBI Taxonomy" id="1053547"/>
    <lineage>
        <taxon>Bacteria</taxon>
        <taxon>Bacillati</taxon>
        <taxon>Actinomycetota</taxon>
        <taxon>Actinomycetes</taxon>
        <taxon>Mycobacteriales</taxon>
        <taxon>Gordoniaceae</taxon>
        <taxon>Gordonia</taxon>
    </lineage>
</organism>
<accession>A0ABP8ZBH1</accession>
<evidence type="ECO:0000259" key="24">
    <source>
        <dbReference type="PROSITE" id="PS50160"/>
    </source>
</evidence>
<dbReference type="SUPFAM" id="SSF56091">
    <property type="entry name" value="DNA ligase/mRNA capping enzyme, catalytic domain"/>
    <property type="match status" value="1"/>
</dbReference>
<evidence type="ECO:0000256" key="17">
    <source>
        <dbReference type="ARBA" id="ARBA00023211"/>
    </source>
</evidence>
<keyword evidence="4" id="KW-0808">Transferase</keyword>
<evidence type="ECO:0000256" key="22">
    <source>
        <dbReference type="ARBA" id="ARBA00049990"/>
    </source>
</evidence>
<keyword evidence="26" id="KW-1185">Reference proteome</keyword>
<evidence type="ECO:0000256" key="13">
    <source>
        <dbReference type="ARBA" id="ARBA00022932"/>
    </source>
</evidence>
<evidence type="ECO:0000256" key="19">
    <source>
        <dbReference type="ARBA" id="ARBA00029943"/>
    </source>
</evidence>
<comment type="catalytic activity">
    <reaction evidence="20">
        <text>ATP + (deoxyribonucleotide)n-3'-hydroxyl + 5'-phospho-(deoxyribonucleotide)m = (deoxyribonucleotide)n+m + AMP + diphosphate.</text>
        <dbReference type="EC" id="6.5.1.1"/>
    </reaction>
</comment>
<keyword evidence="14" id="KW-0238">DNA-binding</keyword>
<keyword evidence="7" id="KW-0479">Metal-binding</keyword>
<keyword evidence="17" id="KW-0464">Manganese</keyword>
<evidence type="ECO:0000256" key="8">
    <source>
        <dbReference type="ARBA" id="ARBA00022741"/>
    </source>
</evidence>
<evidence type="ECO:0000256" key="7">
    <source>
        <dbReference type="ARBA" id="ARBA00022723"/>
    </source>
</evidence>
<sequence>MSGSDLEVDGHRIALTHLDRVLYPDGTRKYDVIAYYLAVADAMLPHLASRPVTRKRWPSGTEAAPFFEKTLPAGTPDWVPRFTIAHSEGEKSYPVATSSAVLVWFAQVSALELHVPQWRIDLSAGHEDGRTDRLVLDLDPGPDVPLTQCGQVALTIRDVLTDAGLPSWPVTSGGKGIHVYAQLPSPVSADSARTVAKQIAVSLEKAFPRDVTASMSKAARPGKVFLDWSQNSASKTTLSPYSLRGLTQPWVAAPREWSELAEPDLAQLRYSEVLERFSQSGDLLGGATAPPTAPPAEPVADLPAGVVDLGVYRRRRAAPMLAVDQPIDALDSDTWAFEGKWDGYRVLATVRDGRLRLHSRSGNDLTGDFSELAPLAQAVPGGDMVLDGEVVALDADGKTDFGLLSSRRRRTDGTRLEFFVFDVLELDGRDLTGAPWDQRRRVLEELRPALAALPNVQIPDLLPGPGARAVTRARDMGWEGVVAKRRSAPYRLGTRSPDWRKQKNWNDVEVVIGGFRLVRDGATRTLGSVLVGLPAETGLRYVGRVGTGWTQAQAADLLAELETLKISRSPFLAIDAPVASSATWVLPKLVVDVQFMNWTSTGHLRHPSWRGIRRDKLPGDVDPAGSPSRAP</sequence>
<comment type="similarity">
    <text evidence="22">In the N-terminal section; belongs to the LigD polymerase family.</text>
</comment>
<evidence type="ECO:0000256" key="15">
    <source>
        <dbReference type="ARBA" id="ARBA00023172"/>
    </source>
</evidence>
<dbReference type="InterPro" id="IPR014145">
    <property type="entry name" value="LigD_pol_dom"/>
</dbReference>
<dbReference type="InterPro" id="IPR052171">
    <property type="entry name" value="NHEJ_LigD"/>
</dbReference>
<dbReference type="InterPro" id="IPR012310">
    <property type="entry name" value="DNA_ligase_ATP-dep_cent"/>
</dbReference>
<comment type="caution">
    <text evidence="25">The sequence shown here is derived from an EMBL/GenBank/DDBJ whole genome shotgun (WGS) entry which is preliminary data.</text>
</comment>
<evidence type="ECO:0000256" key="4">
    <source>
        <dbReference type="ARBA" id="ARBA00022679"/>
    </source>
</evidence>
<keyword evidence="9" id="KW-0227">DNA damage</keyword>
<keyword evidence="13" id="KW-0239">DNA-directed DNA polymerase</keyword>
<keyword evidence="15" id="KW-0233">DNA recombination</keyword>
<dbReference type="NCBIfam" id="TIGR02778">
    <property type="entry name" value="ligD_pol"/>
    <property type="match status" value="1"/>
</dbReference>
<dbReference type="InterPro" id="IPR012340">
    <property type="entry name" value="NA-bd_OB-fold"/>
</dbReference>
<evidence type="ECO:0000256" key="11">
    <source>
        <dbReference type="ARBA" id="ARBA00022839"/>
    </source>
</evidence>
<dbReference type="SUPFAM" id="SSF50249">
    <property type="entry name" value="Nucleic acid-binding proteins"/>
    <property type="match status" value="1"/>
</dbReference>
<dbReference type="NCBIfam" id="TIGR02779">
    <property type="entry name" value="NHEJ_ligase_lig"/>
    <property type="match status" value="1"/>
</dbReference>
<dbReference type="Pfam" id="PF01068">
    <property type="entry name" value="DNA_ligase_A_M"/>
    <property type="match status" value="1"/>
</dbReference>
<proteinExistence type="inferred from homology"/>
<dbReference type="CDD" id="cd07906">
    <property type="entry name" value="Adenylation_DNA_ligase_LigD_LigC"/>
    <property type="match status" value="1"/>
</dbReference>
<gene>
    <name evidence="25" type="ORF">GCM10023217_23590</name>
</gene>
<evidence type="ECO:0000256" key="9">
    <source>
        <dbReference type="ARBA" id="ARBA00022763"/>
    </source>
</evidence>
<feature type="region of interest" description="Disordered" evidence="23">
    <location>
        <begin position="609"/>
        <end position="631"/>
    </location>
</feature>
<evidence type="ECO:0000256" key="18">
    <source>
        <dbReference type="ARBA" id="ARBA00023268"/>
    </source>
</evidence>
<dbReference type="Gene3D" id="3.30.1490.70">
    <property type="match status" value="1"/>
</dbReference>
<dbReference type="CDD" id="cd07971">
    <property type="entry name" value="OBF_DNA_ligase_LigD"/>
    <property type="match status" value="1"/>
</dbReference>
<evidence type="ECO:0000256" key="6">
    <source>
        <dbReference type="ARBA" id="ARBA00022722"/>
    </source>
</evidence>
<dbReference type="PANTHER" id="PTHR42705:SF2">
    <property type="entry name" value="BIFUNCTIONAL NON-HOMOLOGOUS END JOINING PROTEIN LIGD"/>
    <property type="match status" value="1"/>
</dbReference>
<dbReference type="Pfam" id="PF21686">
    <property type="entry name" value="LigD_Prim-Pol"/>
    <property type="match status" value="1"/>
</dbReference>
<keyword evidence="3" id="KW-0436">Ligase</keyword>
<dbReference type="Pfam" id="PF04679">
    <property type="entry name" value="DNA_ligase_A_C"/>
    <property type="match status" value="1"/>
</dbReference>
<dbReference type="EMBL" id="BAABIE010000010">
    <property type="protein sequence ID" value="GAA4752009.1"/>
    <property type="molecule type" value="Genomic_DNA"/>
</dbReference>
<name>A0ABP8ZBH1_9ACTN</name>
<evidence type="ECO:0000256" key="21">
    <source>
        <dbReference type="ARBA" id="ARBA00049981"/>
    </source>
</evidence>
<dbReference type="InterPro" id="IPR014146">
    <property type="entry name" value="LigD_ligase_dom"/>
</dbReference>
<evidence type="ECO:0000256" key="3">
    <source>
        <dbReference type="ARBA" id="ARBA00022598"/>
    </source>
</evidence>
<evidence type="ECO:0000256" key="1">
    <source>
        <dbReference type="ARBA" id="ARBA00001936"/>
    </source>
</evidence>
<evidence type="ECO:0000256" key="5">
    <source>
        <dbReference type="ARBA" id="ARBA00022695"/>
    </source>
</evidence>
<evidence type="ECO:0000256" key="23">
    <source>
        <dbReference type="SAM" id="MobiDB-lite"/>
    </source>
</evidence>
<comment type="cofactor">
    <cofactor evidence="1">
        <name>Mn(2+)</name>
        <dbReference type="ChEBI" id="CHEBI:29035"/>
    </cofactor>
</comment>
<keyword evidence="16" id="KW-0234">DNA repair</keyword>
<comment type="similarity">
    <text evidence="21">In the C-terminal section; belongs to the ATP-dependent DNA ligase family.</text>
</comment>
<keyword evidence="10" id="KW-0378">Hydrolase</keyword>
<keyword evidence="5" id="KW-0548">Nucleotidyltransferase</keyword>
<evidence type="ECO:0000256" key="2">
    <source>
        <dbReference type="ARBA" id="ARBA00012727"/>
    </source>
</evidence>
<dbReference type="EC" id="6.5.1.1" evidence="2"/>
<reference evidence="26" key="1">
    <citation type="journal article" date="2019" name="Int. J. Syst. Evol. Microbiol.">
        <title>The Global Catalogue of Microorganisms (GCM) 10K type strain sequencing project: providing services to taxonomists for standard genome sequencing and annotation.</title>
        <authorList>
            <consortium name="The Broad Institute Genomics Platform"/>
            <consortium name="The Broad Institute Genome Sequencing Center for Infectious Disease"/>
            <person name="Wu L."/>
            <person name="Ma J."/>
        </authorList>
    </citation>
    <scope>NUCLEOTIDE SEQUENCE [LARGE SCALE GENOMIC DNA]</scope>
    <source>
        <strain evidence="26">JCM 18077</strain>
    </source>
</reference>
<dbReference type="PANTHER" id="PTHR42705">
    <property type="entry name" value="BIFUNCTIONAL NON-HOMOLOGOUS END JOINING PROTEIN LIGD"/>
    <property type="match status" value="1"/>
</dbReference>
<evidence type="ECO:0000256" key="10">
    <source>
        <dbReference type="ARBA" id="ARBA00022801"/>
    </source>
</evidence>
<evidence type="ECO:0000256" key="12">
    <source>
        <dbReference type="ARBA" id="ARBA00022840"/>
    </source>
</evidence>